<evidence type="ECO:0000313" key="3">
    <source>
        <dbReference type="EMBL" id="KRM14526.1"/>
    </source>
</evidence>
<keyword evidence="4" id="KW-1185">Reference proteome</keyword>
<dbReference type="CDD" id="cd00093">
    <property type="entry name" value="HTH_XRE"/>
    <property type="match status" value="1"/>
</dbReference>
<dbReference type="EMBL" id="AZFV01000037">
    <property type="protein sequence ID" value="KRM14526.1"/>
    <property type="molecule type" value="Genomic_DNA"/>
</dbReference>
<dbReference type="InterPro" id="IPR010982">
    <property type="entry name" value="Lambda_DNA-bd_dom_sf"/>
</dbReference>
<feature type="domain" description="HTH cro/C1-type" evidence="2">
    <location>
        <begin position="6"/>
        <end position="60"/>
    </location>
</feature>
<reference evidence="3 4" key="1">
    <citation type="journal article" date="2015" name="Genome Announc.">
        <title>Expanding the biotechnology potential of lactobacilli through comparative genomics of 213 strains and associated genera.</title>
        <authorList>
            <person name="Sun Z."/>
            <person name="Harris H.M."/>
            <person name="McCann A."/>
            <person name="Guo C."/>
            <person name="Argimon S."/>
            <person name="Zhang W."/>
            <person name="Yang X."/>
            <person name="Jeffery I.B."/>
            <person name="Cooney J.C."/>
            <person name="Kagawa T.F."/>
            <person name="Liu W."/>
            <person name="Song Y."/>
            <person name="Salvetti E."/>
            <person name="Wrobel A."/>
            <person name="Rasinkangas P."/>
            <person name="Parkhill J."/>
            <person name="Rea M.C."/>
            <person name="O'Sullivan O."/>
            <person name="Ritari J."/>
            <person name="Douillard F.P."/>
            <person name="Paul Ross R."/>
            <person name="Yang R."/>
            <person name="Briner A.E."/>
            <person name="Felis G.E."/>
            <person name="de Vos W.M."/>
            <person name="Barrangou R."/>
            <person name="Klaenhammer T.R."/>
            <person name="Caufield P.W."/>
            <person name="Cui Y."/>
            <person name="Zhang H."/>
            <person name="O'Toole P.W."/>
        </authorList>
    </citation>
    <scope>NUCLEOTIDE SEQUENCE [LARGE SCALE GENOMIC DNA]</scope>
    <source>
        <strain evidence="3 4">DSM 16982</strain>
    </source>
</reference>
<dbReference type="Gene3D" id="1.10.260.40">
    <property type="entry name" value="lambda repressor-like DNA-binding domains"/>
    <property type="match status" value="1"/>
</dbReference>
<name>A0A0R1W9B7_9LACO</name>
<accession>A0A0R1W9B7</accession>
<dbReference type="Pfam" id="PF01381">
    <property type="entry name" value="HTH_3"/>
    <property type="match status" value="1"/>
</dbReference>
<comment type="caution">
    <text evidence="3">The sequence shown here is derived from an EMBL/GenBank/DDBJ whole genome shotgun (WGS) entry which is preliminary data.</text>
</comment>
<dbReference type="PANTHER" id="PTHR46558">
    <property type="entry name" value="TRACRIPTIONAL REGULATORY PROTEIN-RELATED-RELATED"/>
    <property type="match status" value="1"/>
</dbReference>
<keyword evidence="1" id="KW-0238">DNA-binding</keyword>
<gene>
    <name evidence="3" type="ORF">FD31_GL001794</name>
</gene>
<evidence type="ECO:0000256" key="1">
    <source>
        <dbReference type="ARBA" id="ARBA00023125"/>
    </source>
</evidence>
<dbReference type="AlphaFoldDB" id="A0A0R1W9B7"/>
<dbReference type="STRING" id="1423774.FD31_GL001794"/>
<dbReference type="SMART" id="SM00530">
    <property type="entry name" value="HTH_XRE"/>
    <property type="match status" value="1"/>
</dbReference>
<dbReference type="PATRIC" id="fig|1423774.3.peg.1861"/>
<dbReference type="PROSITE" id="PS50943">
    <property type="entry name" value="HTH_CROC1"/>
    <property type="match status" value="1"/>
</dbReference>
<protein>
    <recommendedName>
        <fullName evidence="2">HTH cro/C1-type domain-containing protein</fullName>
    </recommendedName>
</protein>
<dbReference type="RefSeq" id="WP_057893074.1">
    <property type="nucleotide sequence ID" value="NZ_AZFV01000037.1"/>
</dbReference>
<proteinExistence type="predicted"/>
<evidence type="ECO:0000259" key="2">
    <source>
        <dbReference type="PROSITE" id="PS50943"/>
    </source>
</evidence>
<dbReference type="Proteomes" id="UP000051302">
    <property type="component" value="Unassembled WGS sequence"/>
</dbReference>
<dbReference type="SUPFAM" id="SSF47413">
    <property type="entry name" value="lambda repressor-like DNA-binding domains"/>
    <property type="match status" value="1"/>
</dbReference>
<dbReference type="InterPro" id="IPR001387">
    <property type="entry name" value="Cro/C1-type_HTH"/>
</dbReference>
<sequence>MFADNLRKIRIEKGISQEQLGEVINVSRQSISKYESGYAEPNYDRLIAIANFFEVSTDYLLMSKLDVNTSKRKSDRITVISKLDTLGVDGIASYYNFSISRIIGRKQKSPEAMLWGTYDSGLFGDKKCMLACYRSYENAKKEIMAINDAMQKGETNYELQYFVNIKSSGLDYVMVE</sequence>
<evidence type="ECO:0000313" key="4">
    <source>
        <dbReference type="Proteomes" id="UP000051302"/>
    </source>
</evidence>
<dbReference type="GO" id="GO:0003677">
    <property type="term" value="F:DNA binding"/>
    <property type="evidence" value="ECO:0007669"/>
    <property type="project" value="UniProtKB-KW"/>
</dbReference>
<dbReference type="PANTHER" id="PTHR46558:SF11">
    <property type="entry name" value="HTH-TYPE TRANSCRIPTIONAL REGULATOR XRE"/>
    <property type="match status" value="1"/>
</dbReference>
<organism evidence="3 4">
    <name type="scientific">Companilactobacillus nantensis DSM 16982</name>
    <dbReference type="NCBI Taxonomy" id="1423774"/>
    <lineage>
        <taxon>Bacteria</taxon>
        <taxon>Bacillati</taxon>
        <taxon>Bacillota</taxon>
        <taxon>Bacilli</taxon>
        <taxon>Lactobacillales</taxon>
        <taxon>Lactobacillaceae</taxon>
        <taxon>Companilactobacillus</taxon>
    </lineage>
</organism>